<dbReference type="Pfam" id="PF13671">
    <property type="entry name" value="AAA_33"/>
    <property type="match status" value="1"/>
</dbReference>
<gene>
    <name evidence="1" type="ORF">SAMN05877753_104223</name>
</gene>
<dbReference type="EMBL" id="OAOP01000004">
    <property type="protein sequence ID" value="SNX70645.1"/>
    <property type="molecule type" value="Genomic_DNA"/>
</dbReference>
<accession>A0A285CT96</accession>
<name>A0A285CT96_9BACI</name>
<keyword evidence="2" id="KW-1185">Reference proteome</keyword>
<reference evidence="1 2" key="1">
    <citation type="submission" date="2017-08" db="EMBL/GenBank/DDBJ databases">
        <authorList>
            <person name="de Groot N.N."/>
        </authorList>
    </citation>
    <scope>NUCLEOTIDE SEQUENCE [LARGE SCALE GENOMIC DNA]</scope>
    <source>
        <strain evidence="1 2">JC228</strain>
    </source>
</reference>
<evidence type="ECO:0000313" key="2">
    <source>
        <dbReference type="Proteomes" id="UP000219546"/>
    </source>
</evidence>
<evidence type="ECO:0000313" key="1">
    <source>
        <dbReference type="EMBL" id="SNX70645.1"/>
    </source>
</evidence>
<dbReference type="OrthoDB" id="3819922at2"/>
<dbReference type="AlphaFoldDB" id="A0A285CT96"/>
<organism evidence="1 2">
    <name type="scientific">Bacillus oleivorans</name>
    <dbReference type="NCBI Taxonomy" id="1448271"/>
    <lineage>
        <taxon>Bacteria</taxon>
        <taxon>Bacillati</taxon>
        <taxon>Bacillota</taxon>
        <taxon>Bacilli</taxon>
        <taxon>Bacillales</taxon>
        <taxon>Bacillaceae</taxon>
        <taxon>Bacillus</taxon>
    </lineage>
</organism>
<proteinExistence type="predicted"/>
<protein>
    <submittedName>
        <fullName evidence="1">AAA domain-containing protein</fullName>
    </submittedName>
</protein>
<dbReference type="PANTHER" id="PTHR37807">
    <property type="entry name" value="OS07G0160300 PROTEIN"/>
    <property type="match status" value="1"/>
</dbReference>
<dbReference type="RefSeq" id="WP_097158619.1">
    <property type="nucleotide sequence ID" value="NZ_JBEPMQ010000006.1"/>
</dbReference>
<dbReference type="SUPFAM" id="SSF52540">
    <property type="entry name" value="P-loop containing nucleoside triphosphate hydrolases"/>
    <property type="match status" value="1"/>
</dbReference>
<dbReference type="InterPro" id="IPR027417">
    <property type="entry name" value="P-loop_NTPase"/>
</dbReference>
<dbReference type="PANTHER" id="PTHR37807:SF3">
    <property type="entry name" value="OS07G0160300 PROTEIN"/>
    <property type="match status" value="1"/>
</dbReference>
<dbReference type="Proteomes" id="UP000219546">
    <property type="component" value="Unassembled WGS sequence"/>
</dbReference>
<sequence>MLFIQMSGFPGSGKSTLARLIAERTGAVIIDHDIIKSALMQSIDTDITPKAAGKISYHIDWALVDFQLSQGFDVILDSPCFYTEMIERGMKLARKYDAQYKYVECYLNDLQEIDRRLKNRARMISQIHSVIATEEQFQSWVNNSKRPEGIDYLVVDSSKPIRHYFNRVIQYIES</sequence>
<dbReference type="Gene3D" id="3.40.50.300">
    <property type="entry name" value="P-loop containing nucleotide triphosphate hydrolases"/>
    <property type="match status" value="1"/>
</dbReference>